<accession>A8X7D6</accession>
<dbReference type="Pfam" id="PF10318">
    <property type="entry name" value="7TM_GPCR_Srh"/>
    <property type="match status" value="1"/>
</dbReference>
<dbReference type="CTD" id="8577478"/>
<dbReference type="EMBL" id="HE601187">
    <property type="protein sequence ID" value="CAP28547.1"/>
    <property type="molecule type" value="Genomic_DNA"/>
</dbReference>
<protein>
    <submittedName>
        <fullName evidence="2">Protein CBG08780</fullName>
    </submittedName>
</protein>
<evidence type="ECO:0000313" key="3">
    <source>
        <dbReference type="Proteomes" id="UP000008549"/>
    </source>
</evidence>
<dbReference type="PANTHER" id="PTHR22941:SF163">
    <property type="entry name" value="SERPENTINE RECEPTOR, CLASS H"/>
    <property type="match status" value="1"/>
</dbReference>
<dbReference type="GeneID" id="8577478"/>
<evidence type="ECO:0000256" key="1">
    <source>
        <dbReference type="SAM" id="Phobius"/>
    </source>
</evidence>
<gene>
    <name evidence="2 4" type="ORF">CBG08780</name>
    <name evidence="2" type="ORF">CBG_08780</name>
</gene>
<dbReference type="AlphaFoldDB" id="A8X7D6"/>
<evidence type="ECO:0000313" key="2">
    <source>
        <dbReference type="EMBL" id="CAP28547.1"/>
    </source>
</evidence>
<dbReference type="WormBase" id="CBG08780">
    <property type="protein sequence ID" value="CBP02173"/>
    <property type="gene ID" value="WBGene00030514"/>
</dbReference>
<feature type="non-terminal residue" evidence="2">
    <location>
        <position position="1"/>
    </location>
</feature>
<organism evidence="2 3">
    <name type="scientific">Caenorhabditis briggsae</name>
    <dbReference type="NCBI Taxonomy" id="6238"/>
    <lineage>
        <taxon>Eukaryota</taxon>
        <taxon>Metazoa</taxon>
        <taxon>Ecdysozoa</taxon>
        <taxon>Nematoda</taxon>
        <taxon>Chromadorea</taxon>
        <taxon>Rhabditida</taxon>
        <taxon>Rhabditina</taxon>
        <taxon>Rhabditomorpha</taxon>
        <taxon>Rhabditoidea</taxon>
        <taxon>Rhabditidae</taxon>
        <taxon>Peloderinae</taxon>
        <taxon>Caenorhabditis</taxon>
    </lineage>
</organism>
<name>A8X7D6_CAEBR</name>
<dbReference type="InParanoid" id="A8X7D6"/>
<dbReference type="Proteomes" id="UP000008549">
    <property type="component" value="Unassembled WGS sequence"/>
</dbReference>
<feature type="transmembrane region" description="Helical" evidence="1">
    <location>
        <begin position="232"/>
        <end position="254"/>
    </location>
</feature>
<keyword evidence="1" id="KW-0812">Transmembrane</keyword>
<reference evidence="2 3" key="2">
    <citation type="journal article" date="2011" name="PLoS Genet.">
        <title>Caenorhabditis briggsae recombinant inbred line genotypes reveal inter-strain incompatibility and the evolution of recombination.</title>
        <authorList>
            <person name="Ross J.A."/>
            <person name="Koboldt D.C."/>
            <person name="Staisch J.E."/>
            <person name="Chamberlin H.M."/>
            <person name="Gupta B.P."/>
            <person name="Miller R.D."/>
            <person name="Baird S.E."/>
            <person name="Haag E.S."/>
        </authorList>
    </citation>
    <scope>NUCLEOTIDE SEQUENCE [LARGE SCALE GENOMIC DNA]</scope>
    <source>
        <strain evidence="2 3">AF16</strain>
    </source>
</reference>
<dbReference type="KEGG" id="cbr:CBG_08780"/>
<sequence>NYCSFETEYLGTTENYKLALHILSCINTPIFIYGAWCIIFKTPAKMASLINVILWSHFFSALLDLSLSVFVVPYVLLPKFSMYALGFLNYPQFDFYYLLTIVSFAALAIVMIFEIQYYVLFARNENPFWCTIRKPFLIFDHFVGLLFIIPVAGSPESIFNFQILPCMPQLYINDRKLFVAFLDFKLSFASVCWQTVFLSSQVFTFLAVILYKLRKLERQNKCSSRTESMQRRLIIALFRQIPISLILAPIVYILVTAELNYYNQSFTNFIFLAVASHGTVSALIFIHKPYRDATWNLFRWFSKR</sequence>
<reference evidence="2 3" key="1">
    <citation type="journal article" date="2003" name="PLoS Biol.">
        <title>The genome sequence of Caenorhabditis briggsae: a platform for comparative genomics.</title>
        <authorList>
            <person name="Stein L.D."/>
            <person name="Bao Z."/>
            <person name="Blasiar D."/>
            <person name="Blumenthal T."/>
            <person name="Brent M.R."/>
            <person name="Chen N."/>
            <person name="Chinwalla A."/>
            <person name="Clarke L."/>
            <person name="Clee C."/>
            <person name="Coghlan A."/>
            <person name="Coulson A."/>
            <person name="D'Eustachio P."/>
            <person name="Fitch D.H."/>
            <person name="Fulton L.A."/>
            <person name="Fulton R.E."/>
            <person name="Griffiths-Jones S."/>
            <person name="Harris T.W."/>
            <person name="Hillier L.W."/>
            <person name="Kamath R."/>
            <person name="Kuwabara P.E."/>
            <person name="Mardis E.R."/>
            <person name="Marra M.A."/>
            <person name="Miner T.L."/>
            <person name="Minx P."/>
            <person name="Mullikin J.C."/>
            <person name="Plumb R.W."/>
            <person name="Rogers J."/>
            <person name="Schein J.E."/>
            <person name="Sohrmann M."/>
            <person name="Spieth J."/>
            <person name="Stajich J.E."/>
            <person name="Wei C."/>
            <person name="Willey D."/>
            <person name="Wilson R.K."/>
            <person name="Durbin R."/>
            <person name="Waterston R.H."/>
        </authorList>
    </citation>
    <scope>NUCLEOTIDE SEQUENCE [LARGE SCALE GENOMIC DNA]</scope>
    <source>
        <strain evidence="2 3">AF16</strain>
    </source>
</reference>
<keyword evidence="3" id="KW-1185">Reference proteome</keyword>
<dbReference type="RefSeq" id="XP_002635483.1">
    <property type="nucleotide sequence ID" value="XM_002635437.1"/>
</dbReference>
<evidence type="ECO:0000313" key="4">
    <source>
        <dbReference type="WormBase" id="CBG08780"/>
    </source>
</evidence>
<proteinExistence type="predicted"/>
<feature type="transmembrane region" description="Helical" evidence="1">
    <location>
        <begin position="186"/>
        <end position="211"/>
    </location>
</feature>
<keyword evidence="1" id="KW-1133">Transmembrane helix</keyword>
<dbReference type="InterPro" id="IPR053220">
    <property type="entry name" value="Nematode_rcpt-like_serp_H"/>
</dbReference>
<dbReference type="InterPro" id="IPR019422">
    <property type="entry name" value="7TM_GPCR_serpentine_rcpt_Srh"/>
</dbReference>
<keyword evidence="1" id="KW-0472">Membrane</keyword>
<feature type="transmembrane region" description="Helical" evidence="1">
    <location>
        <begin position="52"/>
        <end position="75"/>
    </location>
</feature>
<dbReference type="eggNOG" id="ENOG502SY7B">
    <property type="taxonomic scope" value="Eukaryota"/>
</dbReference>
<feature type="transmembrane region" description="Helical" evidence="1">
    <location>
        <begin position="266"/>
        <end position="286"/>
    </location>
</feature>
<dbReference type="HOGENOM" id="CLU_042960_1_1_1"/>
<feature type="transmembrane region" description="Helical" evidence="1">
    <location>
        <begin position="95"/>
        <end position="115"/>
    </location>
</feature>
<feature type="transmembrane region" description="Helical" evidence="1">
    <location>
        <begin position="136"/>
        <end position="153"/>
    </location>
</feature>
<dbReference type="PANTHER" id="PTHR22941">
    <property type="entry name" value="SERPENTINE RECEPTOR"/>
    <property type="match status" value="1"/>
</dbReference>
<feature type="transmembrane region" description="Helical" evidence="1">
    <location>
        <begin position="18"/>
        <end position="40"/>
    </location>
</feature>
<feature type="non-terminal residue" evidence="2">
    <location>
        <position position="304"/>
    </location>
</feature>
<dbReference type="OMA" id="CINTPIF"/>